<dbReference type="Gene3D" id="3.90.550.10">
    <property type="entry name" value="Spore Coat Polysaccharide Biosynthesis Protein SpsA, Chain A"/>
    <property type="match status" value="1"/>
</dbReference>
<dbReference type="PROSITE" id="PS00108">
    <property type="entry name" value="PROTEIN_KINASE_ST"/>
    <property type="match status" value="1"/>
</dbReference>
<keyword evidence="10" id="KW-0256">Endoplasmic reticulum</keyword>
<keyword evidence="8 17" id="KW-0547">Nucleotide-binding</keyword>
<keyword evidence="11 17" id="KW-0067">ATP-binding</keyword>
<evidence type="ECO:0000256" key="16">
    <source>
        <dbReference type="ARBA" id="ARBA00047740"/>
    </source>
</evidence>
<evidence type="ECO:0000256" key="9">
    <source>
        <dbReference type="ARBA" id="ARBA00022801"/>
    </source>
</evidence>
<feature type="compositionally biased region" description="Polar residues" evidence="18">
    <location>
        <begin position="729"/>
        <end position="738"/>
    </location>
</feature>
<dbReference type="SUPFAM" id="SSF55154">
    <property type="entry name" value="CYTH-like phosphatases"/>
    <property type="match status" value="1"/>
</dbReference>
<dbReference type="Pfam" id="PF00069">
    <property type="entry name" value="Pkinase"/>
    <property type="match status" value="1"/>
</dbReference>
<evidence type="ECO:0000259" key="20">
    <source>
        <dbReference type="PROSITE" id="PS50011"/>
    </source>
</evidence>
<dbReference type="CDD" id="cd07470">
    <property type="entry name" value="CYTH-like_mRNA_RTPase"/>
    <property type="match status" value="1"/>
</dbReference>
<dbReference type="GO" id="GO:0005524">
    <property type="term" value="F:ATP binding"/>
    <property type="evidence" value="ECO:0007669"/>
    <property type="project" value="UniProtKB-UniRule"/>
</dbReference>
<dbReference type="InterPro" id="IPR029044">
    <property type="entry name" value="Nucleotide-diphossugar_trans"/>
</dbReference>
<dbReference type="PANTHER" id="PTHR10859">
    <property type="entry name" value="GLYCOSYL TRANSFERASE"/>
    <property type="match status" value="1"/>
</dbReference>
<evidence type="ECO:0000256" key="7">
    <source>
        <dbReference type="ARBA" id="ARBA00022692"/>
    </source>
</evidence>
<dbReference type="GO" id="GO:0006487">
    <property type="term" value="P:protein N-linked glycosylation"/>
    <property type="evidence" value="ECO:0007669"/>
    <property type="project" value="TreeGrafter"/>
</dbReference>
<dbReference type="InterPro" id="IPR035518">
    <property type="entry name" value="DPG_synthase"/>
</dbReference>
<dbReference type="GO" id="GO:0004651">
    <property type="term" value="F:polynucleotide 5'-phosphatase activity"/>
    <property type="evidence" value="ECO:0007669"/>
    <property type="project" value="InterPro"/>
</dbReference>
<dbReference type="GO" id="GO:0004581">
    <property type="term" value="F:dolichyl-phosphate beta-glucosyltransferase activity"/>
    <property type="evidence" value="ECO:0007669"/>
    <property type="project" value="UniProtKB-EC"/>
</dbReference>
<dbReference type="InterPro" id="IPR000719">
    <property type="entry name" value="Prot_kinase_dom"/>
</dbReference>
<dbReference type="Proteomes" id="UP000307173">
    <property type="component" value="Unassembled WGS sequence"/>
</dbReference>
<feature type="region of interest" description="Disordered" evidence="18">
    <location>
        <begin position="774"/>
        <end position="793"/>
    </location>
</feature>
<keyword evidence="12" id="KW-0735">Signal-anchor</keyword>
<dbReference type="InterPro" id="IPR011009">
    <property type="entry name" value="Kinase-like_dom_sf"/>
</dbReference>
<comment type="catalytic activity">
    <reaction evidence="16">
        <text>a 5'-end triphospho-ribonucleoside in mRNA + H2O = a 5'-end diphospho-ribonucleoside in mRNA + phosphate + H(+)</text>
        <dbReference type="Rhea" id="RHEA:67004"/>
        <dbReference type="Rhea" id="RHEA-COMP:17164"/>
        <dbReference type="Rhea" id="RHEA-COMP:17165"/>
        <dbReference type="ChEBI" id="CHEBI:15377"/>
        <dbReference type="ChEBI" id="CHEBI:15378"/>
        <dbReference type="ChEBI" id="CHEBI:43474"/>
        <dbReference type="ChEBI" id="CHEBI:167616"/>
        <dbReference type="ChEBI" id="CHEBI:167618"/>
        <dbReference type="EC" id="3.6.1.74"/>
    </reaction>
    <physiologicalReaction direction="left-to-right" evidence="16">
        <dbReference type="Rhea" id="RHEA:67005"/>
    </physiologicalReaction>
</comment>
<feature type="compositionally biased region" description="Polar residues" evidence="18">
    <location>
        <begin position="708"/>
        <end position="721"/>
    </location>
</feature>
<dbReference type="SUPFAM" id="SSF53448">
    <property type="entry name" value="Nucleotide-diphospho-sugar transferases"/>
    <property type="match status" value="1"/>
</dbReference>
<evidence type="ECO:0000256" key="15">
    <source>
        <dbReference type="ARBA" id="ARBA00045097"/>
    </source>
</evidence>
<protein>
    <recommendedName>
        <fullName evidence="20">Protein kinase domain-containing protein</fullName>
    </recommendedName>
</protein>
<comment type="pathway">
    <text evidence="2">Protein modification; protein glycosylation.</text>
</comment>
<feature type="region of interest" description="Disordered" evidence="18">
    <location>
        <begin position="690"/>
        <end position="751"/>
    </location>
</feature>
<evidence type="ECO:0000256" key="11">
    <source>
        <dbReference type="ARBA" id="ARBA00022840"/>
    </source>
</evidence>
<dbReference type="PROSITE" id="PS00107">
    <property type="entry name" value="PROTEIN_KINASE_ATP"/>
    <property type="match status" value="1"/>
</dbReference>
<dbReference type="InterPro" id="IPR033469">
    <property type="entry name" value="CYTH-like_dom_sf"/>
</dbReference>
<evidence type="ECO:0000256" key="3">
    <source>
        <dbReference type="ARBA" id="ARBA00006739"/>
    </source>
</evidence>
<dbReference type="InterPro" id="IPR004206">
    <property type="entry name" value="mRNA_triPase_Cet1"/>
</dbReference>
<keyword evidence="7 19" id="KW-0812">Transmembrane</keyword>
<keyword evidence="4" id="KW-0507">mRNA processing</keyword>
<dbReference type="OrthoDB" id="3784at2759"/>
<evidence type="ECO:0000256" key="18">
    <source>
        <dbReference type="SAM" id="MobiDB-lite"/>
    </source>
</evidence>
<sequence length="1479" mass="168411">MLEENNQSSTNKKGKKVIKKLMTVVFPDKVVKSNTAKRSDEFRFHEKSRSNSVDHITDLSKRSHSLSKQAFGTRFKISEPEHRLSNPLSLPNEFLPMSMQQKHLYLEEKYELLDIELGSGGSATIKKVLLKNEKAAGPQTEVFALKKFSLFDNESQKDYYQRVAHEFIITKSILHQHSIQCYDLLQLPVTLQNAWGMTMDYFEYDLFKLIKAPNWKNVDFNEKMCIFKQVSFGLKFLHENDLVHLDIKPENIMVSKNGLMKITDYGCVELGHIEHKNFESPVLTLKKRLGTPPFQPPEVAKFSIVDEHAREPYCPFLFDYWSLGMLLFFVVTGKSPFANCKETDPGFKLYTLEYVRMTEKMPLFLDDVIARIPKIGVFSDPHGQNPLFLYFFWRLCDPNSKTRMTIPKLFKMKEFQEIEMCVDENLYEANFYCHLGSKSRTFKIAFGDHNEITLQNEVKHSSWDDIPTIPNSYDGSQISNFLLPQATDERSRKFKNDVNESYFGHGTTCLCYQGEHPSVSTSDDNYDRTKHDALPLSHHEPSCMKDPLPDISTRQFAFSDSDYNTQSATKFMIVKYEDIVAASNCEIAAHSHNCLYSYDRRRSHTISAMSSQLLGRSLYTYYRSQTLLSSRLIYSQLGDNLIKSINMDLNKLITSANDDCENLSNKNQTSLPVKRNSQPRLSSIHSLMNNNTIDSETQGPIQPPAPRNFSTLSSQSTSNIPRPSESTDESQSAPSSEQKAAPFLPSDESGVRVDCIDDQSSFKVNVPMQPLNSTELESGALPKNTSSVVPQTSVEAKPPLPILKEPQAKNTHESSYIEEPEINITQEDVNQNLSQLVEANKLHEQIKRLESLKQKEEVDLFPSDGKPKRYRTKPIWAQDYVPVINRPTTDGSDGIRSLKSDLSLNGISKLDIPSLTGYIPRNDFNKLVTEWIWANIEGIKQDYVDIPNVEEHVEVELKFGNIWDKVKDCRIQLPVNTECIIATDYVNQECFFKSGITLENYNNTKSYMTKIMQEAAEQQKQGRGHASNKFVVENSHVLDLIASDARRNDKPISGRVSLDVKTKRKTNSISKQRISDLFLHFPNTLFDLRLSMSLELPNELNDAAFEVFRKRVSAEREKERISYIHQATATRIDLTKIKEKNNRVPNILLSVYANTTMLADLIAILAILLFSIYVSIWLFTHNPREPYLSELRYMTNDGESLEYELPPKGSSADPNITLSIVIPCYNERARLKDMLNEAITYLKGKSELGSSFEILIVDDGSKDNTAEYAIELASEFELKPKILKVVKFEKNRGKGGAVTHGVQHASGSYIIFADADGASKFSDIEKLLNAIKAIDLNNPTINAAVAIGSRAHMVDTDAVVKRSFVRNLLMYGLHTLVFIFGIRDIKDTQCGFKLFNRRAVQMIFPNMHTEGWIFDVEILILAARQSVPVVEIPINWHEVDGSKMDLARDSVKMAIDLVVTRMAYLMGLYREKSNKKKVT</sequence>
<evidence type="ECO:0000256" key="1">
    <source>
        <dbReference type="ARBA" id="ARBA00004389"/>
    </source>
</evidence>
<comment type="subcellular location">
    <subcellularLocation>
        <location evidence="1">Endoplasmic reticulum membrane</location>
        <topology evidence="1">Single-pass membrane protein</topology>
    </subcellularLocation>
</comment>
<evidence type="ECO:0000256" key="4">
    <source>
        <dbReference type="ARBA" id="ARBA00022664"/>
    </source>
</evidence>
<evidence type="ECO:0000256" key="6">
    <source>
        <dbReference type="ARBA" id="ARBA00022679"/>
    </source>
</evidence>
<evidence type="ECO:0000313" key="21">
    <source>
        <dbReference type="EMBL" id="TID28098.1"/>
    </source>
</evidence>
<feature type="compositionally biased region" description="Polar residues" evidence="18">
    <location>
        <begin position="690"/>
        <end position="700"/>
    </location>
</feature>
<organism evidence="21 22">
    <name type="scientific">Pichia inconspicua</name>
    <dbReference type="NCBI Taxonomy" id="52247"/>
    <lineage>
        <taxon>Eukaryota</taxon>
        <taxon>Fungi</taxon>
        <taxon>Dikarya</taxon>
        <taxon>Ascomycota</taxon>
        <taxon>Saccharomycotina</taxon>
        <taxon>Pichiomycetes</taxon>
        <taxon>Pichiales</taxon>
        <taxon>Pichiaceae</taxon>
        <taxon>Pichia</taxon>
    </lineage>
</organism>
<proteinExistence type="inferred from homology"/>
<accession>A0A4V4NFM9</accession>
<keyword evidence="22" id="KW-1185">Reference proteome</keyword>
<dbReference type="SMART" id="SM00220">
    <property type="entry name" value="S_TKc"/>
    <property type="match status" value="1"/>
</dbReference>
<evidence type="ECO:0000256" key="10">
    <source>
        <dbReference type="ARBA" id="ARBA00022824"/>
    </source>
</evidence>
<evidence type="ECO:0000256" key="13">
    <source>
        <dbReference type="ARBA" id="ARBA00022989"/>
    </source>
</evidence>
<evidence type="ECO:0000313" key="22">
    <source>
        <dbReference type="Proteomes" id="UP000307173"/>
    </source>
</evidence>
<evidence type="ECO:0000256" key="17">
    <source>
        <dbReference type="PROSITE-ProRule" id="PRU10141"/>
    </source>
</evidence>
<name>A0A4V4NFM9_9ASCO</name>
<dbReference type="GO" id="GO:0140818">
    <property type="term" value="F:mRNA 5'-triphosphate monophosphatase activity"/>
    <property type="evidence" value="ECO:0007669"/>
    <property type="project" value="UniProtKB-EC"/>
</dbReference>
<keyword evidence="6" id="KW-0808">Transferase</keyword>
<keyword evidence="5" id="KW-0328">Glycosyltransferase</keyword>
<dbReference type="PANTHER" id="PTHR10859:SF91">
    <property type="entry name" value="DOLICHYL-PHOSPHATE BETA-GLUCOSYLTRANSFERASE"/>
    <property type="match status" value="1"/>
</dbReference>
<dbReference type="STRING" id="52247.A0A4V4NFM9"/>
<keyword evidence="13 19" id="KW-1133">Transmembrane helix</keyword>
<feature type="compositionally biased region" description="Polar residues" evidence="18">
    <location>
        <begin position="783"/>
        <end position="793"/>
    </location>
</feature>
<dbReference type="GO" id="GO:0006397">
    <property type="term" value="P:mRNA processing"/>
    <property type="evidence" value="ECO:0007669"/>
    <property type="project" value="UniProtKB-KW"/>
</dbReference>
<reference evidence="21 22" key="1">
    <citation type="journal article" date="2019" name="Front. Genet.">
        <title>Whole-Genome Sequencing of the Opportunistic Yeast Pathogen Candida inconspicua Uncovers Its Hybrid Origin.</title>
        <authorList>
            <person name="Mixao V."/>
            <person name="Hansen A.P."/>
            <person name="Saus E."/>
            <person name="Boekhout T."/>
            <person name="Lass-Florl C."/>
            <person name="Gabaldon T."/>
        </authorList>
    </citation>
    <scope>NUCLEOTIDE SEQUENCE [LARGE SCALE GENOMIC DNA]</scope>
    <source>
        <strain evidence="21 22">CBS 180</strain>
    </source>
</reference>
<evidence type="ECO:0000256" key="14">
    <source>
        <dbReference type="ARBA" id="ARBA00023136"/>
    </source>
</evidence>
<dbReference type="Gene3D" id="1.10.510.10">
    <property type="entry name" value="Transferase(Phosphotransferase) domain 1"/>
    <property type="match status" value="1"/>
</dbReference>
<evidence type="ECO:0000256" key="19">
    <source>
        <dbReference type="SAM" id="Phobius"/>
    </source>
</evidence>
<dbReference type="CDD" id="cd04188">
    <property type="entry name" value="DPG_synthase"/>
    <property type="match status" value="1"/>
</dbReference>
<dbReference type="InterPro" id="IPR001173">
    <property type="entry name" value="Glyco_trans_2-like"/>
</dbReference>
<comment type="caution">
    <text evidence="21">The sequence shown here is derived from an EMBL/GenBank/DDBJ whole genome shotgun (WGS) entry which is preliminary data.</text>
</comment>
<comment type="similarity">
    <text evidence="3">Belongs to the glycosyltransferase 2 family.</text>
</comment>
<keyword evidence="9" id="KW-0378">Hydrolase</keyword>
<dbReference type="PROSITE" id="PS50011">
    <property type="entry name" value="PROTEIN_KINASE_DOM"/>
    <property type="match status" value="1"/>
</dbReference>
<evidence type="ECO:0000256" key="5">
    <source>
        <dbReference type="ARBA" id="ARBA00022676"/>
    </source>
</evidence>
<dbReference type="InterPro" id="IPR017441">
    <property type="entry name" value="Protein_kinase_ATP_BS"/>
</dbReference>
<gene>
    <name evidence="21" type="ORF">CANINC_002690</name>
</gene>
<dbReference type="Gene3D" id="3.20.100.10">
    <property type="entry name" value="mRNA triphosphatase Cet1-like"/>
    <property type="match status" value="1"/>
</dbReference>
<dbReference type="EMBL" id="SELW01000417">
    <property type="protein sequence ID" value="TID28098.1"/>
    <property type="molecule type" value="Genomic_DNA"/>
</dbReference>
<comment type="catalytic activity">
    <reaction evidence="15">
        <text>a di-trans,poly-cis-dolichyl phosphate + UDP-alpha-D-glucose = a di-trans,poly-cis-dolichyl beta-D-glucosyl phosphate + UDP</text>
        <dbReference type="Rhea" id="RHEA:15401"/>
        <dbReference type="Rhea" id="RHEA-COMP:19498"/>
        <dbReference type="Rhea" id="RHEA-COMP:19502"/>
        <dbReference type="ChEBI" id="CHEBI:57525"/>
        <dbReference type="ChEBI" id="CHEBI:57683"/>
        <dbReference type="ChEBI" id="CHEBI:58223"/>
        <dbReference type="ChEBI" id="CHEBI:58885"/>
        <dbReference type="EC" id="2.4.1.117"/>
    </reaction>
    <physiologicalReaction direction="left-to-right" evidence="15">
        <dbReference type="Rhea" id="RHEA:15402"/>
    </physiologicalReaction>
</comment>
<dbReference type="GO" id="GO:0005789">
    <property type="term" value="C:endoplasmic reticulum membrane"/>
    <property type="evidence" value="ECO:0007669"/>
    <property type="project" value="UniProtKB-SubCell"/>
</dbReference>
<feature type="binding site" evidence="17">
    <location>
        <position position="146"/>
    </location>
    <ligand>
        <name>ATP</name>
        <dbReference type="ChEBI" id="CHEBI:30616"/>
    </ligand>
</feature>
<dbReference type="Pfam" id="PF02940">
    <property type="entry name" value="mRNA_triPase"/>
    <property type="match status" value="1"/>
</dbReference>
<dbReference type="SUPFAM" id="SSF56112">
    <property type="entry name" value="Protein kinase-like (PK-like)"/>
    <property type="match status" value="1"/>
</dbReference>
<dbReference type="InterPro" id="IPR008271">
    <property type="entry name" value="Ser/Thr_kinase_AS"/>
</dbReference>
<evidence type="ECO:0000256" key="2">
    <source>
        <dbReference type="ARBA" id="ARBA00004922"/>
    </source>
</evidence>
<dbReference type="GO" id="GO:0004672">
    <property type="term" value="F:protein kinase activity"/>
    <property type="evidence" value="ECO:0007669"/>
    <property type="project" value="InterPro"/>
</dbReference>
<dbReference type="InterPro" id="IPR037009">
    <property type="entry name" value="mRNA_triPase_Cet1_sf"/>
</dbReference>
<evidence type="ECO:0000256" key="12">
    <source>
        <dbReference type="ARBA" id="ARBA00022968"/>
    </source>
</evidence>
<feature type="domain" description="Protein kinase" evidence="20">
    <location>
        <begin position="111"/>
        <end position="415"/>
    </location>
</feature>
<evidence type="ECO:0000256" key="8">
    <source>
        <dbReference type="ARBA" id="ARBA00022741"/>
    </source>
</evidence>
<dbReference type="GO" id="GO:0030447">
    <property type="term" value="P:filamentous growth"/>
    <property type="evidence" value="ECO:0007669"/>
    <property type="project" value="UniProtKB-ARBA"/>
</dbReference>
<feature type="transmembrane region" description="Helical" evidence="19">
    <location>
        <begin position="1157"/>
        <end position="1179"/>
    </location>
</feature>
<keyword evidence="14 19" id="KW-0472">Membrane</keyword>
<dbReference type="Pfam" id="PF00535">
    <property type="entry name" value="Glycos_transf_2"/>
    <property type="match status" value="1"/>
</dbReference>